<name>A0ABP4X913_9ACTN</name>
<keyword evidence="1" id="KW-0732">Signal</keyword>
<dbReference type="RefSeq" id="WP_344087419.1">
    <property type="nucleotide sequence ID" value="NZ_BAAALS010000036.1"/>
</dbReference>
<evidence type="ECO:0000256" key="1">
    <source>
        <dbReference type="SAM" id="SignalP"/>
    </source>
</evidence>
<accession>A0ABP4X913</accession>
<sequence>MTTWFRSRRMAAATAVIVLAAVLVGAPPAQAAIPGLTMVSANSGESSAAVKWATVICPSGKKVIGSGWSLGGVPGGEVHVAEVRLTDNSVRVVAYEAVTGFTGDWYVRTEAVCATAPPGWELVVVSGDASSTGWRVEEAACPAGKQLLGGGAEISGGGGEVLLTSVIPASGAILASADENRWGTTTIWSLTVYAVCAEPLPGHEIVSEQTTSTSADKQLTTACPAGKRVLSGGASLYPDYGAVSIHHVRPGSYQGSEFVAVRATEDDTGTSSSWLVHAFAVCVAA</sequence>
<gene>
    <name evidence="2" type="ORF">GCM10009681_51650</name>
</gene>
<dbReference type="EMBL" id="BAAALS010000036">
    <property type="protein sequence ID" value="GAA1773824.1"/>
    <property type="molecule type" value="Genomic_DNA"/>
</dbReference>
<comment type="caution">
    <text evidence="2">The sequence shown here is derived from an EMBL/GenBank/DDBJ whole genome shotgun (WGS) entry which is preliminary data.</text>
</comment>
<keyword evidence="3" id="KW-1185">Reference proteome</keyword>
<feature type="chain" id="PRO_5046378371" evidence="1">
    <location>
        <begin position="32"/>
        <end position="285"/>
    </location>
</feature>
<organism evidence="2 3">
    <name type="scientific">Luedemannella helvata</name>
    <dbReference type="NCBI Taxonomy" id="349315"/>
    <lineage>
        <taxon>Bacteria</taxon>
        <taxon>Bacillati</taxon>
        <taxon>Actinomycetota</taxon>
        <taxon>Actinomycetes</taxon>
        <taxon>Micromonosporales</taxon>
        <taxon>Micromonosporaceae</taxon>
        <taxon>Luedemannella</taxon>
    </lineage>
</organism>
<evidence type="ECO:0000313" key="2">
    <source>
        <dbReference type="EMBL" id="GAA1773824.1"/>
    </source>
</evidence>
<feature type="signal peptide" evidence="1">
    <location>
        <begin position="1"/>
        <end position="31"/>
    </location>
</feature>
<protein>
    <submittedName>
        <fullName evidence="2">Uncharacterized protein</fullName>
    </submittedName>
</protein>
<evidence type="ECO:0000313" key="3">
    <source>
        <dbReference type="Proteomes" id="UP001500655"/>
    </source>
</evidence>
<dbReference type="Proteomes" id="UP001500655">
    <property type="component" value="Unassembled WGS sequence"/>
</dbReference>
<proteinExistence type="predicted"/>
<reference evidence="3" key="1">
    <citation type="journal article" date="2019" name="Int. J. Syst. Evol. Microbiol.">
        <title>The Global Catalogue of Microorganisms (GCM) 10K type strain sequencing project: providing services to taxonomists for standard genome sequencing and annotation.</title>
        <authorList>
            <consortium name="The Broad Institute Genomics Platform"/>
            <consortium name="The Broad Institute Genome Sequencing Center for Infectious Disease"/>
            <person name="Wu L."/>
            <person name="Ma J."/>
        </authorList>
    </citation>
    <scope>NUCLEOTIDE SEQUENCE [LARGE SCALE GENOMIC DNA]</scope>
    <source>
        <strain evidence="3">JCM 13249</strain>
    </source>
</reference>